<keyword evidence="1" id="KW-0812">Transmembrane</keyword>
<dbReference type="InterPro" id="IPR018729">
    <property type="entry name" value="DUF2269_transmembrane"/>
</dbReference>
<protein>
    <submittedName>
        <fullName evidence="2">DUF2269 family protein</fullName>
    </submittedName>
</protein>
<dbReference type="Proteomes" id="UP000426246">
    <property type="component" value="Chromosome"/>
</dbReference>
<gene>
    <name evidence="2" type="ORF">EHS13_04310</name>
</gene>
<evidence type="ECO:0000313" key="2">
    <source>
        <dbReference type="EMBL" id="QGQ94184.1"/>
    </source>
</evidence>
<keyword evidence="1" id="KW-0472">Membrane</keyword>
<sequence length="151" mass="16559">MKWLVLVHVLSAIIGIGPTYAFLIILRKNQSATELKFSLRMGRILELFPKILGTLAVVTGLILVFVGEYGAFTQLWLLGSLILFIIIQVIVVAIGPRWIKSLTAWVEVPANQSFLTLPAPQASQLSKALGSARLASLIGLVLFIFMIMKPT</sequence>
<feature type="transmembrane region" description="Helical" evidence="1">
    <location>
        <begin position="130"/>
        <end position="148"/>
    </location>
</feature>
<dbReference type="AlphaFoldDB" id="A0A6B8REM9"/>
<evidence type="ECO:0000256" key="1">
    <source>
        <dbReference type="SAM" id="Phobius"/>
    </source>
</evidence>
<dbReference type="KEGG" id="ppsc:EHS13_04310"/>
<reference evidence="3" key="1">
    <citation type="submission" date="2018-11" db="EMBL/GenBank/DDBJ databases">
        <title>Complete genome sequence of Paenibacillus sp. ML311-T8.</title>
        <authorList>
            <person name="Nam Y.-D."/>
            <person name="Kang J."/>
            <person name="Chung W.-H."/>
            <person name="Park Y.S."/>
        </authorList>
    </citation>
    <scope>NUCLEOTIDE SEQUENCE [LARGE SCALE GENOMIC DNA]</scope>
    <source>
        <strain evidence="3">ML311-T8</strain>
    </source>
</reference>
<dbReference type="OrthoDB" id="69600at2"/>
<dbReference type="EMBL" id="CP034235">
    <property type="protein sequence ID" value="QGQ94184.1"/>
    <property type="molecule type" value="Genomic_DNA"/>
</dbReference>
<dbReference type="Pfam" id="PF10027">
    <property type="entry name" value="DUF2269"/>
    <property type="match status" value="1"/>
</dbReference>
<keyword evidence="3" id="KW-1185">Reference proteome</keyword>
<evidence type="ECO:0000313" key="3">
    <source>
        <dbReference type="Proteomes" id="UP000426246"/>
    </source>
</evidence>
<feature type="transmembrane region" description="Helical" evidence="1">
    <location>
        <begin position="73"/>
        <end position="94"/>
    </location>
</feature>
<keyword evidence="1" id="KW-1133">Transmembrane helix</keyword>
<feature type="transmembrane region" description="Helical" evidence="1">
    <location>
        <begin position="6"/>
        <end position="26"/>
    </location>
</feature>
<feature type="transmembrane region" description="Helical" evidence="1">
    <location>
        <begin position="47"/>
        <end position="67"/>
    </location>
</feature>
<name>A0A6B8REM9_9BACL</name>
<accession>A0A6B8REM9</accession>
<organism evidence="2 3">
    <name type="scientific">Paenibacillus psychroresistens</name>
    <dbReference type="NCBI Taxonomy" id="1778678"/>
    <lineage>
        <taxon>Bacteria</taxon>
        <taxon>Bacillati</taxon>
        <taxon>Bacillota</taxon>
        <taxon>Bacilli</taxon>
        <taxon>Bacillales</taxon>
        <taxon>Paenibacillaceae</taxon>
        <taxon>Paenibacillus</taxon>
    </lineage>
</organism>
<proteinExistence type="predicted"/>
<dbReference type="RefSeq" id="WP_155699182.1">
    <property type="nucleotide sequence ID" value="NZ_CP034235.1"/>
</dbReference>